<dbReference type="Gene3D" id="1.20.120.330">
    <property type="entry name" value="Nucleotidyltransferases domain 2"/>
    <property type="match status" value="1"/>
</dbReference>
<dbReference type="NCBIfam" id="TIGR01987">
    <property type="entry name" value="HI0074"/>
    <property type="match status" value="1"/>
</dbReference>
<feature type="domain" description="Polymerase beta nucleotidyltransferase" evidence="1">
    <location>
        <begin position="31"/>
        <end position="113"/>
    </location>
</feature>
<reference evidence="2 3" key="1">
    <citation type="submission" date="2018-01" db="EMBL/GenBank/DDBJ databases">
        <title>Genome sequence of Iodobacter sp. strain PCH194 isolated from Indian Trans-Himalaya.</title>
        <authorList>
            <person name="Kumar V."/>
            <person name="Thakur V."/>
            <person name="Kumar S."/>
            <person name="Singh D."/>
        </authorList>
    </citation>
    <scope>NUCLEOTIDE SEQUENCE [LARGE SCALE GENOMIC DNA]</scope>
    <source>
        <strain evidence="2 3">PCH194</strain>
    </source>
</reference>
<dbReference type="Proteomes" id="UP000515917">
    <property type="component" value="Chromosome"/>
</dbReference>
<evidence type="ECO:0000313" key="2">
    <source>
        <dbReference type="EMBL" id="QBC43135.1"/>
    </source>
</evidence>
<dbReference type="AlphaFoldDB" id="A0A7G3G8K5"/>
<sequence length="250" mass="28130">MISNTGLKKMAEVTPVLDKKLIDAVVGIILRHLNPSRIWLFGSRVDGEAKETSDYDFAFDDANASSESMAIIRAEVDLLPTLIKIDVANIAHAEPRFSQRVKETGRVLFSASKQLRAEDGLLYFSRALRRLRLVQEEAIALRQEGFGDVVLDINVQRFEFTFEMSWKALKRYLDFVGIDSKNPRAIFKDAFAQGLLQDEALWLDMIEMRNLSSHVYDEREVSALLGKVGAYIGAFNQLEASLQAALASEK</sequence>
<dbReference type="InterPro" id="IPR043519">
    <property type="entry name" value="NT_sf"/>
</dbReference>
<dbReference type="CDD" id="cd05403">
    <property type="entry name" value="NT_KNTase_like"/>
    <property type="match status" value="1"/>
</dbReference>
<dbReference type="Pfam" id="PF18765">
    <property type="entry name" value="Polbeta"/>
    <property type="match status" value="1"/>
</dbReference>
<organism evidence="2 3">
    <name type="scientific">Iodobacter fluviatilis</name>
    <dbReference type="NCBI Taxonomy" id="537"/>
    <lineage>
        <taxon>Bacteria</taxon>
        <taxon>Pseudomonadati</taxon>
        <taxon>Pseudomonadota</taxon>
        <taxon>Betaproteobacteria</taxon>
        <taxon>Neisseriales</taxon>
        <taxon>Chitinibacteraceae</taxon>
        <taxon>Iodobacter</taxon>
    </lineage>
</organism>
<dbReference type="InterPro" id="IPR010235">
    <property type="entry name" value="HepT"/>
</dbReference>
<evidence type="ECO:0000259" key="1">
    <source>
        <dbReference type="Pfam" id="PF18765"/>
    </source>
</evidence>
<dbReference type="SUPFAM" id="SSF81301">
    <property type="entry name" value="Nucleotidyltransferase"/>
    <property type="match status" value="1"/>
</dbReference>
<gene>
    <name evidence="2" type="ORF">C1H71_05935</name>
</gene>
<dbReference type="Gene3D" id="3.30.460.10">
    <property type="entry name" value="Beta Polymerase, domain 2"/>
    <property type="match status" value="1"/>
</dbReference>
<name>A0A7G3G8K5_9NEIS</name>
<keyword evidence="3" id="KW-1185">Reference proteome</keyword>
<evidence type="ECO:0000313" key="3">
    <source>
        <dbReference type="Proteomes" id="UP000515917"/>
    </source>
</evidence>
<dbReference type="Pfam" id="PF08780">
    <property type="entry name" value="NTase_sub_bind"/>
    <property type="match status" value="1"/>
</dbReference>
<accession>A0A7G3G8K5</accession>
<dbReference type="EMBL" id="CP025781">
    <property type="protein sequence ID" value="QBC43135.1"/>
    <property type="molecule type" value="Genomic_DNA"/>
</dbReference>
<dbReference type="KEGG" id="ifl:C1H71_05935"/>
<protein>
    <recommendedName>
        <fullName evidence="1">Polymerase beta nucleotidyltransferase domain-containing protein</fullName>
    </recommendedName>
</protein>
<proteinExistence type="predicted"/>
<dbReference type="SUPFAM" id="SSF81593">
    <property type="entry name" value="Nucleotidyltransferase substrate binding subunit/domain"/>
    <property type="match status" value="1"/>
</dbReference>
<dbReference type="InterPro" id="IPR041633">
    <property type="entry name" value="Polbeta"/>
</dbReference>